<dbReference type="EMBL" id="JAJTND010000004">
    <property type="protein sequence ID" value="MCE3531956.1"/>
    <property type="molecule type" value="Genomic_DNA"/>
</dbReference>
<evidence type="ECO:0000313" key="2">
    <source>
        <dbReference type="Proteomes" id="UP001320170"/>
    </source>
</evidence>
<gene>
    <name evidence="1" type="ORF">LXO92_06170</name>
</gene>
<evidence type="ECO:0000313" key="1">
    <source>
        <dbReference type="EMBL" id="MCE3531956.1"/>
    </source>
</evidence>
<name>A0ABS8X2I6_9GAMM</name>
<keyword evidence="2" id="KW-1185">Reference proteome</keyword>
<dbReference type="Proteomes" id="UP001320170">
    <property type="component" value="Unassembled WGS sequence"/>
</dbReference>
<organism evidence="1 2">
    <name type="scientific">Legionella resiliens</name>
    <dbReference type="NCBI Taxonomy" id="2905958"/>
    <lineage>
        <taxon>Bacteria</taxon>
        <taxon>Pseudomonadati</taxon>
        <taxon>Pseudomonadota</taxon>
        <taxon>Gammaproteobacteria</taxon>
        <taxon>Legionellales</taxon>
        <taxon>Legionellaceae</taxon>
        <taxon>Legionella</taxon>
    </lineage>
</organism>
<accession>A0ABS8X2I6</accession>
<protein>
    <submittedName>
        <fullName evidence="1">Uncharacterized protein</fullName>
    </submittedName>
</protein>
<dbReference type="RefSeq" id="WP_232890610.1">
    <property type="nucleotide sequence ID" value="NZ_JAJSPM010000005.1"/>
</dbReference>
<reference evidence="1 2" key="1">
    <citation type="journal article" date="2024" name="Pathogens">
        <title>Characterization of a Novel Species of Legionella Isolated from a Healthcare Facility: Legionella resiliens sp. nov.</title>
        <authorList>
            <person name="Cristino S."/>
            <person name="Pascale M.R."/>
            <person name="Marino F."/>
            <person name="Derelitto C."/>
            <person name="Salaris S."/>
            <person name="Orsini M."/>
            <person name="Squarzoni S."/>
            <person name="Grottola A."/>
            <person name="Girolamini L."/>
        </authorList>
    </citation>
    <scope>NUCLEOTIDE SEQUENCE [LARGE SCALE GENOMIC DNA]</scope>
    <source>
        <strain evidence="1 2">8cVS16</strain>
    </source>
</reference>
<proteinExistence type="predicted"/>
<sequence length="267" mass="30950">MPNLLNPIETRLIRVDNQINELSKKISDWKTNDPPRVKCELNESRLGFKLILEEFKEPNVLQNLGLLVGECVHNLRSILDNLAFSLAKLKMDPPINPHKIFFPIYDIEELFKKKKNELGRQFSTEVINKFELIQPFHRNNPSVEGSPEIDPLILLQWISNNDKHRIPSISLLMPQEFQHSPSVEFYSDEDAALNVPPVVIHHAGFLEPGVVIMENITNRPIKSVRGNYKFQATLVIPLKKGYEPIDQILKHLRWYVGLVVNEFKQFF</sequence>
<comment type="caution">
    <text evidence="1">The sequence shown here is derived from an EMBL/GenBank/DDBJ whole genome shotgun (WGS) entry which is preliminary data.</text>
</comment>